<feature type="region of interest" description="Disordered" evidence="2">
    <location>
        <begin position="655"/>
        <end position="674"/>
    </location>
</feature>
<dbReference type="Gene3D" id="3.40.50.11210">
    <property type="entry name" value="Rap/Ran-GAP"/>
    <property type="match status" value="1"/>
</dbReference>
<dbReference type="InterPro" id="IPR027107">
    <property type="entry name" value="Tuberin/Ral-act_asu"/>
</dbReference>
<feature type="compositionally biased region" description="Basic and acidic residues" evidence="2">
    <location>
        <begin position="1437"/>
        <end position="1447"/>
    </location>
</feature>
<reference evidence="4 5" key="1">
    <citation type="submission" date="2019-01" db="EMBL/GenBank/DDBJ databases">
        <authorList>
            <person name="Sayadi A."/>
        </authorList>
    </citation>
    <scope>NUCLEOTIDE SEQUENCE [LARGE SCALE GENOMIC DNA]</scope>
</reference>
<dbReference type="InterPro" id="IPR000331">
    <property type="entry name" value="Rap/Ran_GAP_dom"/>
</dbReference>
<evidence type="ECO:0000313" key="4">
    <source>
        <dbReference type="EMBL" id="VEN59924.1"/>
    </source>
</evidence>
<dbReference type="GO" id="GO:0030178">
    <property type="term" value="P:negative regulation of Wnt signaling pathway"/>
    <property type="evidence" value="ECO:0007669"/>
    <property type="project" value="TreeGrafter"/>
</dbReference>
<dbReference type="PRINTS" id="PR01431">
    <property type="entry name" value="TUBERIN"/>
</dbReference>
<feature type="region of interest" description="Disordered" evidence="2">
    <location>
        <begin position="1062"/>
        <end position="1106"/>
    </location>
</feature>
<keyword evidence="1" id="KW-0343">GTPase activation</keyword>
<dbReference type="EMBL" id="CAACVG010012229">
    <property type="protein sequence ID" value="VEN59924.1"/>
    <property type="molecule type" value="Genomic_DNA"/>
</dbReference>
<dbReference type="Proteomes" id="UP000410492">
    <property type="component" value="Unassembled WGS sequence"/>
</dbReference>
<dbReference type="PANTHER" id="PTHR10063">
    <property type="entry name" value="TUBERIN"/>
    <property type="match status" value="1"/>
</dbReference>
<feature type="compositionally biased region" description="Polar residues" evidence="2">
    <location>
        <begin position="1077"/>
        <end position="1098"/>
    </location>
</feature>
<accession>A0A653DIU5</accession>
<feature type="compositionally biased region" description="Polar residues" evidence="2">
    <location>
        <begin position="1212"/>
        <end position="1230"/>
    </location>
</feature>
<name>A0A653DIU5_CALMS</name>
<dbReference type="Pfam" id="PF02145">
    <property type="entry name" value="Rap_GAP"/>
    <property type="match status" value="1"/>
</dbReference>
<dbReference type="Pfam" id="PF03542">
    <property type="entry name" value="Tuberin"/>
    <property type="match status" value="1"/>
</dbReference>
<evidence type="ECO:0000256" key="2">
    <source>
        <dbReference type="SAM" id="MobiDB-lite"/>
    </source>
</evidence>
<feature type="compositionally biased region" description="Basic and acidic residues" evidence="2">
    <location>
        <begin position="1807"/>
        <end position="1816"/>
    </location>
</feature>
<dbReference type="InterPro" id="IPR016024">
    <property type="entry name" value="ARM-type_fold"/>
</dbReference>
<feature type="compositionally biased region" description="Low complexity" evidence="2">
    <location>
        <begin position="1334"/>
        <end position="1376"/>
    </location>
</feature>
<dbReference type="GO" id="GO:0051056">
    <property type="term" value="P:regulation of small GTPase mediated signal transduction"/>
    <property type="evidence" value="ECO:0007669"/>
    <property type="project" value="InterPro"/>
</dbReference>
<feature type="domain" description="Rap-GAP" evidence="3">
    <location>
        <begin position="1564"/>
        <end position="1795"/>
    </location>
</feature>
<dbReference type="GO" id="GO:0032007">
    <property type="term" value="P:negative regulation of TOR signaling"/>
    <property type="evidence" value="ECO:0007669"/>
    <property type="project" value="InterPro"/>
</dbReference>
<dbReference type="InterPro" id="IPR003913">
    <property type="entry name" value="Tuberin"/>
</dbReference>
<dbReference type="GO" id="GO:0005634">
    <property type="term" value="C:nucleus"/>
    <property type="evidence" value="ECO:0007669"/>
    <property type="project" value="InterPro"/>
</dbReference>
<dbReference type="InterPro" id="IPR018515">
    <property type="entry name" value="Tuberin-type_domain"/>
</dbReference>
<sequence length="1822" mass="205029">MSSKDKTLRDHLKEIFKRNKSGTGSFGNRSDAFCLPDEFLKDLSKESPLPTRIKTLKDLSVKVTENKLENNGVEKLWASVEDLFRDEHTTETRHLAFLFLQCLIKGQFDRLKLMRAQFFRFIKTHNNPEDVGQRLELLNILTCNGKDILHFEEEVGPFLLSWVPDITSAGRLEEYLSMVDNVIKFNASFLDDEIITGFIHHICVLCCSTSSHDTVMSCLQIMSTVVAYSNMSPESLPKFVGALCRTVNIEKYCRDSWKIMKDLLGTHMGHSALFTMCRILQEKALRSDTDLLRGAVFFIHMALWGSMPIANLHCPPSSVLPSYLQAIQCNQAAVAYEMILGLQHLVNRHGRELHNPCWSVVLQIIAYIIQNIDLSSKYPPNKLILAPLHETLNSIECLIEIGAFNGSTKQFFDVIEICAADRPENSIVRLIVYLSSSIVPTEHLWLTNLYNLLHKYFKPEMRTNIRLKVLDILSNVIKLNRRLYEDELIDRIVIPHMNNIVQTSDIIVRSSVANLLIDLCMDCETKKCLELLEILEKLLNRPFESYHEAIALQEADLYDINCVVVGLIKVFTYKIYKLPSSHAVKIYKMLVSFLEQHYRKPKLFENSSNIRRKIFECFLKMRADSLYRLGYPLDNKLKFSPYLCVVYRSADRGAPLGSPPPSSQSPASPHQQPSCTITHVSLRNAFKIVITCLKQEKDWEVLSLVLRELTKVLQNKSLILSKTGNSELDLLVNVLCMMITDKTLNLPDSLNVKVSKPDFHALVLLVLVNLASYHNHMDQAHQQKMIRCLVKCTNTAGPRSSKHCIAALTVCTLEMREVMVKMLPEVLLSLSKISATVHIAIPVLEFLSTLTQLPMVYANFVADQYMAVFAISLPYTNPFKYDHYTVSLAHHVIAVWFLKCRVPFRKDFVKFITNGLQTNVLVPFEDNKTIFNQSLSELNQDSSDRKRSSSLTEQGSRRRVQTVRLDKPSTVLHKPSPENFLKTTFYEELTETCIDLMARYAFSPCSPLPRRLPVAEYLLRGGQSMCWLVGNKLVTVTTSGCSQKILKNGVCDKCWSVCSKNGEGQSRGGSNDEEGTSWGSRQGSNEKSNNNTSVSSPTEESKAEKVETVASKLQQLAGNLPEEKGLCACWCSGWAEIHVRRPTGNMSWVMRIQNQINFSHSIYEFPLKEISALYMSSLAVDDKGNVAVRPPLRRQPSEDQPNLEDERGSLIPSETNSSLPGSPRNSPSRQNSHDSVEEEYDYQYDDGIGRSRNPVRRSNSSPEMSASWKNPFLHQKVSSSSSGDSEESKGSDEDGGKKSGKMYSKDMRVSCEAIPEEIAGSGTTPPSGHPFHPPGAVQQHQQQQQQQAPVSPHHPSLLSCHSYPGSSAQQQSSASAPKAAHSVPPTPSAIGSSQSQQPEFSARRPANLVGLTPGGSAGGGVGKPPQSPTQLSPRMTGIKDRDGHEIQKSSSSSIIEKNPTGASLSYARELAKERKNSGSVERLTTLDAGPTQKRDRVHTISVMSPATRKTRVEHQRQTSRTKDVPKSGINPSFVFLQLYHAAYFGSRNERPIMVQNNDAVQRAMWVLDSIPPYETHKIGVIYVKEGQTHNEVEIYKNRFGSLRYVEFLQNLGILVKLADIDPQVFFLGGLDQHGNDGKFAYVWQDDVVKVMFHVATMMPNKDSDPNCNDKRMHIANNYVTIVYNDSGEDFNITTIKGQFTFACVIIQPLDHGINRVIVKVKEELAEFVPMSEPKLVSDQNVAILARQLALHANLASLVGNSIKNNRHSDPNPYASNWLERLRKIKNVRNKALQEQKNEESIYPTEDSSFRNKKQMEDFTDYT</sequence>
<organism evidence="4 5">
    <name type="scientific">Callosobruchus maculatus</name>
    <name type="common">Southern cowpea weevil</name>
    <name type="synonym">Pulse bruchid</name>
    <dbReference type="NCBI Taxonomy" id="64391"/>
    <lineage>
        <taxon>Eukaryota</taxon>
        <taxon>Metazoa</taxon>
        <taxon>Ecdysozoa</taxon>
        <taxon>Arthropoda</taxon>
        <taxon>Hexapoda</taxon>
        <taxon>Insecta</taxon>
        <taxon>Pterygota</taxon>
        <taxon>Neoptera</taxon>
        <taxon>Endopterygota</taxon>
        <taxon>Coleoptera</taxon>
        <taxon>Polyphaga</taxon>
        <taxon>Cucujiformia</taxon>
        <taxon>Chrysomeloidea</taxon>
        <taxon>Chrysomelidae</taxon>
        <taxon>Bruchinae</taxon>
        <taxon>Bruchini</taxon>
        <taxon>Callosobruchus</taxon>
    </lineage>
</organism>
<dbReference type="GO" id="GO:0046627">
    <property type="term" value="P:negative regulation of insulin receptor signaling pathway"/>
    <property type="evidence" value="ECO:0007669"/>
    <property type="project" value="TreeGrafter"/>
</dbReference>
<feature type="compositionally biased region" description="Polar residues" evidence="2">
    <location>
        <begin position="1389"/>
        <end position="1399"/>
    </location>
</feature>
<keyword evidence="5" id="KW-1185">Reference proteome</keyword>
<evidence type="ECO:0000313" key="5">
    <source>
        <dbReference type="Proteomes" id="UP000410492"/>
    </source>
</evidence>
<proteinExistence type="predicted"/>
<feature type="compositionally biased region" description="Low complexity" evidence="2">
    <location>
        <begin position="664"/>
        <end position="674"/>
    </location>
</feature>
<dbReference type="SUPFAM" id="SSF48371">
    <property type="entry name" value="ARM repeat"/>
    <property type="match status" value="1"/>
</dbReference>
<dbReference type="PROSITE" id="PS50085">
    <property type="entry name" value="RAPGAP"/>
    <property type="match status" value="1"/>
</dbReference>
<dbReference type="PANTHER" id="PTHR10063:SF0">
    <property type="entry name" value="TUBERIN"/>
    <property type="match status" value="1"/>
</dbReference>
<evidence type="ECO:0000256" key="1">
    <source>
        <dbReference type="ARBA" id="ARBA00022468"/>
    </source>
</evidence>
<evidence type="ECO:0000259" key="3">
    <source>
        <dbReference type="PROSITE" id="PS50085"/>
    </source>
</evidence>
<dbReference type="GO" id="GO:0051726">
    <property type="term" value="P:regulation of cell cycle"/>
    <property type="evidence" value="ECO:0007669"/>
    <property type="project" value="TreeGrafter"/>
</dbReference>
<dbReference type="InterPro" id="IPR024584">
    <property type="entry name" value="Tuberin_N"/>
</dbReference>
<feature type="region of interest" description="Disordered" evidence="2">
    <location>
        <begin position="941"/>
        <end position="960"/>
    </location>
</feature>
<feature type="region of interest" description="Disordered" evidence="2">
    <location>
        <begin position="1792"/>
        <end position="1822"/>
    </location>
</feature>
<feature type="compositionally biased region" description="Low complexity" evidence="2">
    <location>
        <begin position="1250"/>
        <end position="1262"/>
    </location>
</feature>
<dbReference type="SUPFAM" id="SSF111347">
    <property type="entry name" value="Rap/Ran-GAP"/>
    <property type="match status" value="1"/>
</dbReference>
<feature type="compositionally biased region" description="Basic and acidic residues" evidence="2">
    <location>
        <begin position="1286"/>
        <end position="1309"/>
    </location>
</feature>
<dbReference type="FunFam" id="3.40.50.11210:FF:000007">
    <property type="entry name" value="Tuberous sclerosis 2"/>
    <property type="match status" value="1"/>
</dbReference>
<protein>
    <recommendedName>
        <fullName evidence="3">Rap-GAP domain-containing protein</fullName>
    </recommendedName>
</protein>
<gene>
    <name evidence="4" type="ORF">CALMAC_LOCUS17770</name>
</gene>
<dbReference type="GO" id="GO:0033596">
    <property type="term" value="C:TSC1-TSC2 complex"/>
    <property type="evidence" value="ECO:0007669"/>
    <property type="project" value="InterPro"/>
</dbReference>
<dbReference type="InterPro" id="IPR035974">
    <property type="entry name" value="Rap/Ran-GAP_sf"/>
</dbReference>
<feature type="compositionally biased region" description="Gly residues" evidence="2">
    <location>
        <begin position="1412"/>
        <end position="1422"/>
    </location>
</feature>
<dbReference type="OrthoDB" id="5797019at2759"/>
<dbReference type="GO" id="GO:0051898">
    <property type="term" value="P:negative regulation of phosphatidylinositol 3-kinase/protein kinase B signal transduction"/>
    <property type="evidence" value="ECO:0007669"/>
    <property type="project" value="TreeGrafter"/>
</dbReference>
<feature type="region of interest" description="Disordered" evidence="2">
    <location>
        <begin position="1188"/>
        <end position="1460"/>
    </location>
</feature>
<dbReference type="GO" id="GO:0005096">
    <property type="term" value="F:GTPase activator activity"/>
    <property type="evidence" value="ECO:0007669"/>
    <property type="project" value="UniProtKB-KW"/>
</dbReference>
<dbReference type="Pfam" id="PF11864">
    <property type="entry name" value="DUF3384"/>
    <property type="match status" value="1"/>
</dbReference>